<proteinExistence type="predicted"/>
<keyword evidence="3" id="KW-0732">Signal</keyword>
<dbReference type="InterPro" id="IPR032675">
    <property type="entry name" value="LRR_dom_sf"/>
</dbReference>
<evidence type="ECO:0000259" key="4">
    <source>
        <dbReference type="Pfam" id="PF23598"/>
    </source>
</evidence>
<keyword evidence="6" id="KW-1185">Reference proteome</keyword>
<sequence length="352" mass="39223">MIFKTLLAAALILSLKLVYNAMANRAPQPEAPIDKAWWDGLTDEWKRIFIINQNLSRQGIDIYAVQKGHVNRLRKEGDEDLSPMNTALHELHSAQDFGLSYEDFYARAQRKHGVQHTDSIDLATLADLETVYMINGPSDLSPLRKLRSLKVLILNFSGMPYNVPIREQSLDLEPLRNLTTLTVLHCVSTPVKTLAPIANLVNLEELMCDNTAVTSLSPLKKLVKLKRLAVGSNISTAADLSHLAMLEELYISGCRNVSALSKLKALKNLVVTENEMAIVNARYRIDNLDFLNNLNALAYVDLRGTSYHGSLDVLSGRPNLKAVALPRVSRTDVDVFKKNNAGCVILNAYEFE</sequence>
<feature type="chain" id="PRO_5045485604" description="Disease resistance R13L4/SHOC-2-like LRR domain-containing protein" evidence="3">
    <location>
        <begin position="24"/>
        <end position="352"/>
    </location>
</feature>
<dbReference type="Gene3D" id="3.80.10.10">
    <property type="entry name" value="Ribonuclease Inhibitor"/>
    <property type="match status" value="1"/>
</dbReference>
<evidence type="ECO:0000313" key="6">
    <source>
        <dbReference type="Proteomes" id="UP000613030"/>
    </source>
</evidence>
<protein>
    <recommendedName>
        <fullName evidence="4">Disease resistance R13L4/SHOC-2-like LRR domain-containing protein</fullName>
    </recommendedName>
</protein>
<dbReference type="InterPro" id="IPR055414">
    <property type="entry name" value="LRR_R13L4/SHOC2-like"/>
</dbReference>
<keyword evidence="1" id="KW-0433">Leucine-rich repeat</keyword>
<evidence type="ECO:0000256" key="3">
    <source>
        <dbReference type="SAM" id="SignalP"/>
    </source>
</evidence>
<evidence type="ECO:0000256" key="1">
    <source>
        <dbReference type="ARBA" id="ARBA00022614"/>
    </source>
</evidence>
<name>A0ABS1KNT3_9BACT</name>
<evidence type="ECO:0000256" key="2">
    <source>
        <dbReference type="ARBA" id="ARBA00022737"/>
    </source>
</evidence>
<accession>A0ABS1KNT3</accession>
<dbReference type="Pfam" id="PF23598">
    <property type="entry name" value="LRR_14"/>
    <property type="match status" value="1"/>
</dbReference>
<dbReference type="PANTHER" id="PTHR46652:SF3">
    <property type="entry name" value="LEUCINE-RICH REPEAT-CONTAINING PROTEIN 9"/>
    <property type="match status" value="1"/>
</dbReference>
<reference evidence="5 6" key="1">
    <citation type="submission" date="2021-01" db="EMBL/GenBank/DDBJ databases">
        <title>Chryseolinea sp. Jin1 Genome sequencing and assembly.</title>
        <authorList>
            <person name="Kim I."/>
        </authorList>
    </citation>
    <scope>NUCLEOTIDE SEQUENCE [LARGE SCALE GENOMIC DNA]</scope>
    <source>
        <strain evidence="5 6">Jin1</strain>
    </source>
</reference>
<keyword evidence="2" id="KW-0677">Repeat</keyword>
<dbReference type="Proteomes" id="UP000613030">
    <property type="component" value="Unassembled WGS sequence"/>
</dbReference>
<comment type="caution">
    <text evidence="5">The sequence shown here is derived from an EMBL/GenBank/DDBJ whole genome shotgun (WGS) entry which is preliminary data.</text>
</comment>
<dbReference type="RefSeq" id="WP_202008368.1">
    <property type="nucleotide sequence ID" value="NZ_JAERRB010000002.1"/>
</dbReference>
<dbReference type="PANTHER" id="PTHR46652">
    <property type="entry name" value="LEUCINE-RICH REPEAT AND IQ DOMAIN-CONTAINING PROTEIN 1-RELATED"/>
    <property type="match status" value="1"/>
</dbReference>
<feature type="signal peptide" evidence="3">
    <location>
        <begin position="1"/>
        <end position="23"/>
    </location>
</feature>
<dbReference type="InterPro" id="IPR050836">
    <property type="entry name" value="SDS22/Internalin_LRR"/>
</dbReference>
<dbReference type="EMBL" id="JAERRB010000002">
    <property type="protein sequence ID" value="MBL0741004.1"/>
    <property type="molecule type" value="Genomic_DNA"/>
</dbReference>
<evidence type="ECO:0000313" key="5">
    <source>
        <dbReference type="EMBL" id="MBL0741004.1"/>
    </source>
</evidence>
<organism evidence="5 6">
    <name type="scientific">Chryseolinea lacunae</name>
    <dbReference type="NCBI Taxonomy" id="2801331"/>
    <lineage>
        <taxon>Bacteria</taxon>
        <taxon>Pseudomonadati</taxon>
        <taxon>Bacteroidota</taxon>
        <taxon>Cytophagia</taxon>
        <taxon>Cytophagales</taxon>
        <taxon>Fulvivirgaceae</taxon>
        <taxon>Chryseolinea</taxon>
    </lineage>
</organism>
<dbReference type="SUPFAM" id="SSF52058">
    <property type="entry name" value="L domain-like"/>
    <property type="match status" value="1"/>
</dbReference>
<feature type="domain" description="Disease resistance R13L4/SHOC-2-like LRR" evidence="4">
    <location>
        <begin position="138"/>
        <end position="325"/>
    </location>
</feature>
<gene>
    <name evidence="5" type="ORF">JI741_07220</name>
</gene>